<dbReference type="AlphaFoldDB" id="A0A8I1MW63"/>
<evidence type="ECO:0000313" key="5">
    <source>
        <dbReference type="EMBL" id="MBN8744870.1"/>
    </source>
</evidence>
<dbReference type="SUPFAM" id="SSF46785">
    <property type="entry name" value="Winged helix' DNA-binding domain"/>
    <property type="match status" value="1"/>
</dbReference>
<dbReference type="PRINTS" id="PR00778">
    <property type="entry name" value="HTHARSR"/>
</dbReference>
<dbReference type="InterPro" id="IPR001845">
    <property type="entry name" value="HTH_ArsR_DNA-bd_dom"/>
</dbReference>
<dbReference type="InterPro" id="IPR036388">
    <property type="entry name" value="WH-like_DNA-bd_sf"/>
</dbReference>
<accession>A0A8I1MW63</accession>
<dbReference type="PANTHER" id="PTHR43132:SF9">
    <property type="entry name" value="ARSR FAMILY TRANSCRIPTIONAL REGULATORY PROTEIN"/>
    <property type="match status" value="1"/>
</dbReference>
<proteinExistence type="predicted"/>
<gene>
    <name evidence="5" type="ORF">J0I24_11260</name>
</gene>
<evidence type="ECO:0000256" key="3">
    <source>
        <dbReference type="ARBA" id="ARBA00023163"/>
    </source>
</evidence>
<name>A0A8I1MW63_THIA3</name>
<feature type="domain" description="HTH arsR-type" evidence="4">
    <location>
        <begin position="31"/>
        <end position="125"/>
    </location>
</feature>
<dbReference type="InterPro" id="IPR051011">
    <property type="entry name" value="Metal_resp_trans_reg"/>
</dbReference>
<dbReference type="EMBL" id="JAFKMR010000021">
    <property type="protein sequence ID" value="MBN8744870.1"/>
    <property type="molecule type" value="Genomic_DNA"/>
</dbReference>
<evidence type="ECO:0000259" key="4">
    <source>
        <dbReference type="PROSITE" id="PS50987"/>
    </source>
</evidence>
<dbReference type="GO" id="GO:0003677">
    <property type="term" value="F:DNA binding"/>
    <property type="evidence" value="ECO:0007669"/>
    <property type="project" value="UniProtKB-KW"/>
</dbReference>
<evidence type="ECO:0000256" key="1">
    <source>
        <dbReference type="ARBA" id="ARBA00023015"/>
    </source>
</evidence>
<dbReference type="SMART" id="SM00418">
    <property type="entry name" value="HTH_ARSR"/>
    <property type="match status" value="1"/>
</dbReference>
<dbReference type="CDD" id="cd00090">
    <property type="entry name" value="HTH_ARSR"/>
    <property type="match status" value="1"/>
</dbReference>
<sequence>MNTSPLLESGIEPRFFPATAAREDVEHETDPIQVVFQGAADLFAALSCPTRLRIVCALSQADHTVRDLARASQCSQANVSGHLRLLRRANIVRCERSGNYVLYHLNNTLANSLCGMVCGQAVQDAMPG</sequence>
<dbReference type="Pfam" id="PF01022">
    <property type="entry name" value="HTH_5"/>
    <property type="match status" value="1"/>
</dbReference>
<evidence type="ECO:0000313" key="6">
    <source>
        <dbReference type="Proteomes" id="UP000664800"/>
    </source>
</evidence>
<dbReference type="PROSITE" id="PS50987">
    <property type="entry name" value="HTH_ARSR_2"/>
    <property type="match status" value="1"/>
</dbReference>
<dbReference type="RefSeq" id="WP_276730982.1">
    <property type="nucleotide sequence ID" value="NZ_JAFKMR010000021.1"/>
</dbReference>
<dbReference type="PANTHER" id="PTHR43132">
    <property type="entry name" value="ARSENICAL RESISTANCE OPERON REPRESSOR ARSR-RELATED"/>
    <property type="match status" value="1"/>
</dbReference>
<keyword evidence="1" id="KW-0805">Transcription regulation</keyword>
<keyword evidence="3" id="KW-0804">Transcription</keyword>
<dbReference type="InterPro" id="IPR011991">
    <property type="entry name" value="ArsR-like_HTH"/>
</dbReference>
<dbReference type="Gene3D" id="1.10.10.10">
    <property type="entry name" value="Winged helix-like DNA-binding domain superfamily/Winged helix DNA-binding domain"/>
    <property type="match status" value="1"/>
</dbReference>
<dbReference type="Proteomes" id="UP000664800">
    <property type="component" value="Unassembled WGS sequence"/>
</dbReference>
<protein>
    <submittedName>
        <fullName evidence="5">Winged helix-turn-helix transcriptional regulator</fullName>
    </submittedName>
</protein>
<evidence type="ECO:0000256" key="2">
    <source>
        <dbReference type="ARBA" id="ARBA00023125"/>
    </source>
</evidence>
<dbReference type="GO" id="GO:0003700">
    <property type="term" value="F:DNA-binding transcription factor activity"/>
    <property type="evidence" value="ECO:0007669"/>
    <property type="project" value="InterPro"/>
</dbReference>
<comment type="caution">
    <text evidence="5">The sequence shown here is derived from an EMBL/GenBank/DDBJ whole genome shotgun (WGS) entry which is preliminary data.</text>
</comment>
<dbReference type="InterPro" id="IPR036390">
    <property type="entry name" value="WH_DNA-bd_sf"/>
</dbReference>
<reference evidence="5" key="1">
    <citation type="submission" date="2021-02" db="EMBL/GenBank/DDBJ databases">
        <title>Thiocyanate and organic carbon inputs drive convergent selection for specific autotrophic Afipia and Thiobacillus strains within complex microbiomes.</title>
        <authorList>
            <person name="Huddy R.J."/>
            <person name="Sachdeva R."/>
            <person name="Kadzinga F."/>
            <person name="Kantor R.S."/>
            <person name="Harrison S.T.L."/>
            <person name="Banfield J.F."/>
        </authorList>
    </citation>
    <scope>NUCLEOTIDE SEQUENCE</scope>
    <source>
        <strain evidence="5">SCN18_13_7_16_R3_B_64_19</strain>
    </source>
</reference>
<keyword evidence="2" id="KW-0238">DNA-binding</keyword>
<dbReference type="NCBIfam" id="NF033788">
    <property type="entry name" value="HTH_metalloreg"/>
    <property type="match status" value="1"/>
</dbReference>
<organism evidence="5 6">
    <name type="scientific">Thiomonas arsenitoxydans (strain DSM 22701 / CIP 110005 / 3As)</name>
    <dbReference type="NCBI Taxonomy" id="426114"/>
    <lineage>
        <taxon>Bacteria</taxon>
        <taxon>Pseudomonadati</taxon>
        <taxon>Pseudomonadota</taxon>
        <taxon>Betaproteobacteria</taxon>
        <taxon>Burkholderiales</taxon>
        <taxon>Thiomonas</taxon>
    </lineage>
</organism>